<dbReference type="EMBL" id="UINC01118155">
    <property type="protein sequence ID" value="SVC91090.1"/>
    <property type="molecule type" value="Genomic_DNA"/>
</dbReference>
<dbReference type="Gene3D" id="2.120.10.30">
    <property type="entry name" value="TolB, C-terminal domain"/>
    <property type="match status" value="1"/>
</dbReference>
<name>A0A382R1N5_9ZZZZ</name>
<dbReference type="SUPFAM" id="SSF101898">
    <property type="entry name" value="NHL repeat"/>
    <property type="match status" value="1"/>
</dbReference>
<feature type="non-terminal residue" evidence="1">
    <location>
        <position position="119"/>
    </location>
</feature>
<gene>
    <name evidence="1" type="ORF">METZ01_LOCUS343944</name>
</gene>
<reference evidence="1" key="1">
    <citation type="submission" date="2018-05" db="EMBL/GenBank/DDBJ databases">
        <authorList>
            <person name="Lanie J.A."/>
            <person name="Ng W.-L."/>
            <person name="Kazmierczak K.M."/>
            <person name="Andrzejewski T.M."/>
            <person name="Davidsen T.M."/>
            <person name="Wayne K.J."/>
            <person name="Tettelin H."/>
            <person name="Glass J.I."/>
            <person name="Rusch D."/>
            <person name="Podicherti R."/>
            <person name="Tsui H.-C.T."/>
            <person name="Winkler M.E."/>
        </authorList>
    </citation>
    <scope>NUCLEOTIDE SEQUENCE</scope>
</reference>
<accession>A0A382R1N5</accession>
<proteinExistence type="predicted"/>
<protein>
    <submittedName>
        <fullName evidence="1">Uncharacterized protein</fullName>
    </submittedName>
</protein>
<organism evidence="1">
    <name type="scientific">marine metagenome</name>
    <dbReference type="NCBI Taxonomy" id="408172"/>
    <lineage>
        <taxon>unclassified sequences</taxon>
        <taxon>metagenomes</taxon>
        <taxon>ecological metagenomes</taxon>
    </lineage>
</organism>
<dbReference type="AlphaFoldDB" id="A0A382R1N5"/>
<sequence length="119" mass="12614">MALTFSATLLFAKGPPPGTGVGDVKANIMIMLDNSGSMSRTDRVSGLSTNTVDLAVANNGDIFAVDSHQHRVSRLDSSYAVKGQIGGFNSRNNDASRNAKFNTPYGLALDQSDPADEFF</sequence>
<evidence type="ECO:0000313" key="1">
    <source>
        <dbReference type="EMBL" id="SVC91090.1"/>
    </source>
</evidence>
<dbReference type="InterPro" id="IPR011042">
    <property type="entry name" value="6-blade_b-propeller_TolB-like"/>
</dbReference>